<name>A0AA40KKW4_9HYME</name>
<reference evidence="2" key="1">
    <citation type="submission" date="2021-10" db="EMBL/GenBank/DDBJ databases">
        <title>Melipona bicolor Genome sequencing and assembly.</title>
        <authorList>
            <person name="Araujo N.S."/>
            <person name="Arias M.C."/>
        </authorList>
    </citation>
    <scope>NUCLEOTIDE SEQUENCE</scope>
    <source>
        <strain evidence="2">USP_2M_L1-L4_2017</strain>
        <tissue evidence="2">Whole body</tissue>
    </source>
</reference>
<evidence type="ECO:0000313" key="2">
    <source>
        <dbReference type="EMBL" id="KAK1124215.1"/>
    </source>
</evidence>
<keyword evidence="3" id="KW-1185">Reference proteome</keyword>
<gene>
    <name evidence="2" type="ORF">K0M31_006590</name>
</gene>
<sequence length="139" mass="16422">MVGKKWFEKLMVAATFQESSTSAKNQNRKLQEVAEDRNEKKRRSGTQLTLELLYKYLCTTPEIKIRQFIQYIPDKTFLHLNKIFWRWSPREKKPSRASKNVQLTDTKRLAGRIEEIRISPATLPEQFCYAKTPDEKALE</sequence>
<accession>A0AA40KKW4</accession>
<evidence type="ECO:0000313" key="3">
    <source>
        <dbReference type="Proteomes" id="UP001177670"/>
    </source>
</evidence>
<protein>
    <submittedName>
        <fullName evidence="2">Uncharacterized protein</fullName>
    </submittedName>
</protein>
<dbReference type="AlphaFoldDB" id="A0AA40KKW4"/>
<dbReference type="EMBL" id="JAHYIQ010000018">
    <property type="protein sequence ID" value="KAK1124215.1"/>
    <property type="molecule type" value="Genomic_DNA"/>
</dbReference>
<dbReference type="Proteomes" id="UP001177670">
    <property type="component" value="Unassembled WGS sequence"/>
</dbReference>
<comment type="caution">
    <text evidence="2">The sequence shown here is derived from an EMBL/GenBank/DDBJ whole genome shotgun (WGS) entry which is preliminary data.</text>
</comment>
<proteinExistence type="predicted"/>
<organism evidence="2 3">
    <name type="scientific">Melipona bicolor</name>
    <dbReference type="NCBI Taxonomy" id="60889"/>
    <lineage>
        <taxon>Eukaryota</taxon>
        <taxon>Metazoa</taxon>
        <taxon>Ecdysozoa</taxon>
        <taxon>Arthropoda</taxon>
        <taxon>Hexapoda</taxon>
        <taxon>Insecta</taxon>
        <taxon>Pterygota</taxon>
        <taxon>Neoptera</taxon>
        <taxon>Endopterygota</taxon>
        <taxon>Hymenoptera</taxon>
        <taxon>Apocrita</taxon>
        <taxon>Aculeata</taxon>
        <taxon>Apoidea</taxon>
        <taxon>Anthophila</taxon>
        <taxon>Apidae</taxon>
        <taxon>Melipona</taxon>
    </lineage>
</organism>
<evidence type="ECO:0000256" key="1">
    <source>
        <dbReference type="SAM" id="MobiDB-lite"/>
    </source>
</evidence>
<feature type="region of interest" description="Disordered" evidence="1">
    <location>
        <begin position="21"/>
        <end position="44"/>
    </location>
</feature>
<feature type="compositionally biased region" description="Basic and acidic residues" evidence="1">
    <location>
        <begin position="29"/>
        <end position="39"/>
    </location>
</feature>